<evidence type="ECO:0008006" key="6">
    <source>
        <dbReference type="Google" id="ProtNLM"/>
    </source>
</evidence>
<evidence type="ECO:0000313" key="5">
    <source>
        <dbReference type="Proteomes" id="UP001153620"/>
    </source>
</evidence>
<evidence type="ECO:0000256" key="3">
    <source>
        <dbReference type="SAM" id="SignalP"/>
    </source>
</evidence>
<reference evidence="4" key="2">
    <citation type="submission" date="2022-10" db="EMBL/GenBank/DDBJ databases">
        <authorList>
            <consortium name="ENA_rothamsted_submissions"/>
            <consortium name="culmorum"/>
            <person name="King R."/>
        </authorList>
    </citation>
    <scope>NUCLEOTIDE SEQUENCE</scope>
</reference>
<feature type="transmembrane region" description="Helical" evidence="2">
    <location>
        <begin position="216"/>
        <end position="238"/>
    </location>
</feature>
<feature type="chain" id="PRO_5040258564" description="Osiris 17" evidence="3">
    <location>
        <begin position="23"/>
        <end position="592"/>
    </location>
</feature>
<feature type="region of interest" description="Disordered" evidence="1">
    <location>
        <begin position="371"/>
        <end position="411"/>
    </location>
</feature>
<dbReference type="AlphaFoldDB" id="A0A9N9S3E9"/>
<keyword evidence="2" id="KW-1133">Transmembrane helix</keyword>
<accession>A0A9N9S3E9</accession>
<keyword evidence="2" id="KW-0812">Transmembrane</keyword>
<protein>
    <recommendedName>
        <fullName evidence="6">Osiris 17</fullName>
    </recommendedName>
</protein>
<feature type="signal peptide" evidence="3">
    <location>
        <begin position="1"/>
        <end position="22"/>
    </location>
</feature>
<name>A0A9N9S3E9_9DIPT</name>
<keyword evidence="2" id="KW-0472">Membrane</keyword>
<dbReference type="Proteomes" id="UP001153620">
    <property type="component" value="Chromosome 3"/>
</dbReference>
<keyword evidence="3" id="KW-0732">Signal</keyword>
<proteinExistence type="predicted"/>
<evidence type="ECO:0000256" key="2">
    <source>
        <dbReference type="SAM" id="Phobius"/>
    </source>
</evidence>
<reference evidence="4" key="1">
    <citation type="submission" date="2022-01" db="EMBL/GenBank/DDBJ databases">
        <authorList>
            <person name="King R."/>
        </authorList>
    </citation>
    <scope>NUCLEOTIDE SEQUENCE</scope>
</reference>
<dbReference type="GO" id="GO:0016020">
    <property type="term" value="C:membrane"/>
    <property type="evidence" value="ECO:0007669"/>
    <property type="project" value="TreeGrafter"/>
</dbReference>
<feature type="compositionally biased region" description="Basic and acidic residues" evidence="1">
    <location>
        <begin position="372"/>
        <end position="389"/>
    </location>
</feature>
<dbReference type="PANTHER" id="PTHR21879:SF4">
    <property type="entry name" value="OSIRIS 17, ISOFORM C"/>
    <property type="match status" value="1"/>
</dbReference>
<dbReference type="Pfam" id="PF07841">
    <property type="entry name" value="DM4_12"/>
    <property type="match status" value="1"/>
</dbReference>
<dbReference type="InterPro" id="IPR006631">
    <property type="entry name" value="DM4_12"/>
</dbReference>
<dbReference type="Pfam" id="PF07898">
    <property type="entry name" value="DUF1676"/>
    <property type="match status" value="1"/>
</dbReference>
<sequence>MKMRNLKCAVLAIAIFLPLCLCDIDESSTISELKSTENEISDNVTISNDKPLISTGNELWDGLIRDCLKKPTFSCIQKNVYTFLDATFGLKDVNITNRVQLTQNKVNYELPEPTPSDEENEIFFEGRGAAPIEEISSAFYDKSVKFLVTHDMNFKLPDMVFDGATFRISPRAIEGSGIVAKLEYIPNPEITEVEARSEDLARLFKKKIKKFFKKKIVLAVIAVILIIKLIKIKVFWLLPLLVGVGTAKKLVLKFLLFLFPALSHVFKLCGYYQANLQKTNYHHHKHHINHLHTVLYDDAHTGHSGHSGPSGHDGHDYVKSYIKAKPPTGHVSEYLHNAPVPPHLSYYQPAHQPSPSDDEWALSGPSLGSEFISDRSSNEVNRPKFDGAHHKGHYPPPSSHNLNPLTPYKNRPTYYKRRTQTYGPPPRVSGSAIAASQIHPQYINAPVDENLIKAQRQEALRIQKEQQIIARQQSILNSQPFVSDVEPLTPKPIDPFYSPILNKLDQVFHQMGYSDEPCKERMVCNMYKEPTKYSPNSNYVSAELSRDSTELQRPTSTNPAVFRFYKYVQAARDGQDQRDCAIMYPCNLPTKK</sequence>
<evidence type="ECO:0000256" key="1">
    <source>
        <dbReference type="SAM" id="MobiDB-lite"/>
    </source>
</evidence>
<dbReference type="OrthoDB" id="6334967at2759"/>
<organism evidence="4 5">
    <name type="scientific">Chironomus riparius</name>
    <dbReference type="NCBI Taxonomy" id="315576"/>
    <lineage>
        <taxon>Eukaryota</taxon>
        <taxon>Metazoa</taxon>
        <taxon>Ecdysozoa</taxon>
        <taxon>Arthropoda</taxon>
        <taxon>Hexapoda</taxon>
        <taxon>Insecta</taxon>
        <taxon>Pterygota</taxon>
        <taxon>Neoptera</taxon>
        <taxon>Endopterygota</taxon>
        <taxon>Diptera</taxon>
        <taxon>Nematocera</taxon>
        <taxon>Chironomoidea</taxon>
        <taxon>Chironomidae</taxon>
        <taxon>Chironominae</taxon>
        <taxon>Chironomus</taxon>
    </lineage>
</organism>
<gene>
    <name evidence="4" type="ORF">CHIRRI_LOCUS11352</name>
</gene>
<dbReference type="EMBL" id="OU895879">
    <property type="protein sequence ID" value="CAG9808513.1"/>
    <property type="molecule type" value="Genomic_DNA"/>
</dbReference>
<dbReference type="PANTHER" id="PTHR21879">
    <property type="entry name" value="FI03362P-RELATED-RELATED"/>
    <property type="match status" value="1"/>
</dbReference>
<dbReference type="InterPro" id="IPR012464">
    <property type="entry name" value="DUF1676"/>
</dbReference>
<evidence type="ECO:0000313" key="4">
    <source>
        <dbReference type="EMBL" id="CAG9808513.1"/>
    </source>
</evidence>
<keyword evidence="5" id="KW-1185">Reference proteome</keyword>